<feature type="transmembrane region" description="Helical" evidence="1">
    <location>
        <begin position="177"/>
        <end position="198"/>
    </location>
</feature>
<keyword evidence="3" id="KW-1185">Reference proteome</keyword>
<dbReference type="Proteomes" id="UP000832097">
    <property type="component" value="Chromosome"/>
</dbReference>
<keyword evidence="1" id="KW-0812">Transmembrane</keyword>
<accession>A0ABY4C548</accession>
<name>A0ABY4C548_9MICO</name>
<keyword evidence="1" id="KW-0472">Membrane</keyword>
<protein>
    <recommendedName>
        <fullName evidence="4">DUF2207 domain-containing protein</fullName>
    </recommendedName>
</protein>
<sequence>MRRRDAGALTEPVRLKGSPDEVLAIAGAARRAIESHDELRRELLPRLGALRSARRRFADERAATPSGPDATPDRVRRVLWSILFAVCLLSTVVAIAPMGPYGPRTRWMDPQTAVLIALPALGIAAATALGVLLLRPARGHAADRTALSAITTVALAGVFLFRLIAGGADRGFTVAQLGAWLIGAGVLLVLLVVLTWQLDRVRRREAARGFRRWRPRTEPELRTREREIRESAAQMAALIPNEADAPRLEQEWNRALRRIQQSGGAPESIAQARGIGPVAWLVWAVYTDPDVPIIGAA</sequence>
<gene>
    <name evidence="2" type="ORF">MTO99_17150</name>
</gene>
<evidence type="ECO:0008006" key="4">
    <source>
        <dbReference type="Google" id="ProtNLM"/>
    </source>
</evidence>
<evidence type="ECO:0000313" key="2">
    <source>
        <dbReference type="EMBL" id="UOE43870.1"/>
    </source>
</evidence>
<evidence type="ECO:0000256" key="1">
    <source>
        <dbReference type="SAM" id="Phobius"/>
    </source>
</evidence>
<dbReference type="EMBL" id="CP094528">
    <property type="protein sequence ID" value="UOE43870.1"/>
    <property type="molecule type" value="Genomic_DNA"/>
</dbReference>
<dbReference type="InterPro" id="IPR036259">
    <property type="entry name" value="MFS_trans_sf"/>
</dbReference>
<feature type="transmembrane region" description="Helical" evidence="1">
    <location>
        <begin position="146"/>
        <end position="165"/>
    </location>
</feature>
<organism evidence="2 3">
    <name type="scientific">Agromyces larvae</name>
    <dbReference type="NCBI Taxonomy" id="2929802"/>
    <lineage>
        <taxon>Bacteria</taxon>
        <taxon>Bacillati</taxon>
        <taxon>Actinomycetota</taxon>
        <taxon>Actinomycetes</taxon>
        <taxon>Micrococcales</taxon>
        <taxon>Microbacteriaceae</taxon>
        <taxon>Agromyces</taxon>
    </lineage>
</organism>
<feature type="transmembrane region" description="Helical" evidence="1">
    <location>
        <begin position="113"/>
        <end position="134"/>
    </location>
</feature>
<evidence type="ECO:0000313" key="3">
    <source>
        <dbReference type="Proteomes" id="UP000832097"/>
    </source>
</evidence>
<dbReference type="SUPFAM" id="SSF103473">
    <property type="entry name" value="MFS general substrate transporter"/>
    <property type="match status" value="1"/>
</dbReference>
<keyword evidence="1" id="KW-1133">Transmembrane helix</keyword>
<proteinExistence type="predicted"/>
<feature type="transmembrane region" description="Helical" evidence="1">
    <location>
        <begin position="78"/>
        <end position="101"/>
    </location>
</feature>
<dbReference type="RefSeq" id="WP_243555176.1">
    <property type="nucleotide sequence ID" value="NZ_CP094528.1"/>
</dbReference>
<reference evidence="2 3" key="1">
    <citation type="submission" date="2022-03" db="EMBL/GenBank/DDBJ databases">
        <title>Mucilaginibacter sp. isolated from the gut of Protaetia brevitarsis seulensis larvae.</title>
        <authorList>
            <person name="Won M."/>
            <person name="Kim S.-J."/>
            <person name="Kwon S.-W."/>
        </authorList>
    </citation>
    <scope>NUCLEOTIDE SEQUENCE [LARGE SCALE GENOMIC DNA]</scope>
    <source>
        <strain evidence="2 3">CFWR-12</strain>
    </source>
</reference>